<keyword evidence="1" id="KW-0472">Membrane</keyword>
<evidence type="ECO:0000313" key="3">
    <source>
        <dbReference type="WBParaSite" id="Csp11.Scaffold629.g11900.t1"/>
    </source>
</evidence>
<reference evidence="3" key="1">
    <citation type="submission" date="2016-11" db="UniProtKB">
        <authorList>
            <consortium name="WormBaseParasite"/>
        </authorList>
    </citation>
    <scope>IDENTIFICATION</scope>
</reference>
<evidence type="ECO:0000256" key="1">
    <source>
        <dbReference type="SAM" id="Phobius"/>
    </source>
</evidence>
<keyword evidence="2" id="KW-1185">Reference proteome</keyword>
<feature type="transmembrane region" description="Helical" evidence="1">
    <location>
        <begin position="114"/>
        <end position="135"/>
    </location>
</feature>
<organism evidence="2 3">
    <name type="scientific">Caenorhabditis tropicalis</name>
    <dbReference type="NCBI Taxonomy" id="1561998"/>
    <lineage>
        <taxon>Eukaryota</taxon>
        <taxon>Metazoa</taxon>
        <taxon>Ecdysozoa</taxon>
        <taxon>Nematoda</taxon>
        <taxon>Chromadorea</taxon>
        <taxon>Rhabditida</taxon>
        <taxon>Rhabditina</taxon>
        <taxon>Rhabditomorpha</taxon>
        <taxon>Rhabditoidea</taxon>
        <taxon>Rhabditidae</taxon>
        <taxon>Peloderinae</taxon>
        <taxon>Caenorhabditis</taxon>
    </lineage>
</organism>
<dbReference type="InterPro" id="IPR019428">
    <property type="entry name" value="7TM_GPCR_serpentine_rcpt_Str"/>
</dbReference>
<proteinExistence type="predicted"/>
<dbReference type="AlphaFoldDB" id="A0A1I7TUG0"/>
<dbReference type="PANTHER" id="PTHR46000:SF4">
    <property type="entry name" value="SEVEN TM RECEPTOR-RELATED"/>
    <property type="match status" value="1"/>
</dbReference>
<name>A0A1I7TUG0_9PELO</name>
<keyword evidence="1" id="KW-0812">Transmembrane</keyword>
<evidence type="ECO:0000313" key="2">
    <source>
        <dbReference type="Proteomes" id="UP000095282"/>
    </source>
</evidence>
<protein>
    <submittedName>
        <fullName evidence="3">G protein-coupled receptor</fullName>
    </submittedName>
</protein>
<dbReference type="Proteomes" id="UP000095282">
    <property type="component" value="Unplaced"/>
</dbReference>
<dbReference type="eggNOG" id="ENOG502TGTU">
    <property type="taxonomic scope" value="Eukaryota"/>
</dbReference>
<feature type="transmembrane region" description="Helical" evidence="1">
    <location>
        <begin position="34"/>
        <end position="56"/>
    </location>
</feature>
<sequence length="147" mass="16856">MKDKYEKDVFELPIMSLISYDEQGEFEWKSVCGLLTITGISVVQYSIIITCAYQMYSNMREKLSSMSSQHRRIHRQFFKALLIQTFAPTICLFAPALFMLSVPYAGLEISFPSSVFSSLFTVYPAIDSICIMSCVSEYGRYVKSWLT</sequence>
<dbReference type="Pfam" id="PF10326">
    <property type="entry name" value="7TM_GPCR_Str"/>
    <property type="match status" value="1"/>
</dbReference>
<dbReference type="STRING" id="1561998.A0A1I7TUG0"/>
<dbReference type="PANTHER" id="PTHR46000">
    <property type="entry name" value="SEVEN TM RECEPTOR-RELATED"/>
    <property type="match status" value="1"/>
</dbReference>
<dbReference type="WBParaSite" id="Csp11.Scaffold629.g11900.t1">
    <property type="protein sequence ID" value="Csp11.Scaffold629.g11900.t1"/>
    <property type="gene ID" value="Csp11.Scaffold629.g11900"/>
</dbReference>
<accession>A0A1I7TUG0</accession>
<feature type="transmembrane region" description="Helical" evidence="1">
    <location>
        <begin position="77"/>
        <end position="102"/>
    </location>
</feature>
<keyword evidence="1" id="KW-1133">Transmembrane helix</keyword>
<dbReference type="SUPFAM" id="SSF81321">
    <property type="entry name" value="Family A G protein-coupled receptor-like"/>
    <property type="match status" value="1"/>
</dbReference>